<sequence length="282" mass="31792">MQRTFFTVLTTAFILFLLPAAGLSQIQLIPTTIVLDRSGVGTVMVINTTNEPREISISTDFKYNMSNETGQSVDAGDYSELEMYDISENLLIYPPRFVLGGGERRDVRVQHRMGPGMEDGGYFSRFMVKAEPMARDAVQEEDPETIGVQLNYVFVQDIPLYHFYGNATTGIVINDMKVIEDEGDPEYILFLFDMEKTGNSPYRGSVDIVIRDGEGEVIDEETKQVGLFTDRKIGLKIPKERYSSDQTYTADFTFKTKRSTSAPQDLVQAPDVTWSTTFSIQE</sequence>
<dbReference type="Gene3D" id="2.60.40.10">
    <property type="entry name" value="Immunoglobulins"/>
    <property type="match status" value="1"/>
</dbReference>
<accession>A0ABW5JLA5</accession>
<dbReference type="RefSeq" id="WP_390302260.1">
    <property type="nucleotide sequence ID" value="NZ_JBHULI010000024.1"/>
</dbReference>
<keyword evidence="2" id="KW-1185">Reference proteome</keyword>
<organism evidence="1 2">
    <name type="scientific">Gracilimonas halophila</name>
    <dbReference type="NCBI Taxonomy" id="1834464"/>
    <lineage>
        <taxon>Bacteria</taxon>
        <taxon>Pseudomonadati</taxon>
        <taxon>Balneolota</taxon>
        <taxon>Balneolia</taxon>
        <taxon>Balneolales</taxon>
        <taxon>Balneolaceae</taxon>
        <taxon>Gracilimonas</taxon>
    </lineage>
</organism>
<name>A0ABW5JLA5_9BACT</name>
<gene>
    <name evidence="1" type="ORF">ACFSVN_10765</name>
</gene>
<proteinExistence type="predicted"/>
<reference evidence="2" key="1">
    <citation type="journal article" date="2019" name="Int. J. Syst. Evol. Microbiol.">
        <title>The Global Catalogue of Microorganisms (GCM) 10K type strain sequencing project: providing services to taxonomists for standard genome sequencing and annotation.</title>
        <authorList>
            <consortium name="The Broad Institute Genomics Platform"/>
            <consortium name="The Broad Institute Genome Sequencing Center for Infectious Disease"/>
            <person name="Wu L."/>
            <person name="Ma J."/>
        </authorList>
    </citation>
    <scope>NUCLEOTIDE SEQUENCE [LARGE SCALE GENOMIC DNA]</scope>
    <source>
        <strain evidence="2">KCTC 52042</strain>
    </source>
</reference>
<evidence type="ECO:0000313" key="2">
    <source>
        <dbReference type="Proteomes" id="UP001597460"/>
    </source>
</evidence>
<evidence type="ECO:0000313" key="1">
    <source>
        <dbReference type="EMBL" id="MFD2532929.1"/>
    </source>
</evidence>
<dbReference type="Proteomes" id="UP001597460">
    <property type="component" value="Unassembled WGS sequence"/>
</dbReference>
<dbReference type="EMBL" id="JBHULI010000024">
    <property type="protein sequence ID" value="MFD2532929.1"/>
    <property type="molecule type" value="Genomic_DNA"/>
</dbReference>
<protein>
    <recommendedName>
        <fullName evidence="3">P pilus assembly protein, chaperone PapD</fullName>
    </recommendedName>
</protein>
<comment type="caution">
    <text evidence="1">The sequence shown here is derived from an EMBL/GenBank/DDBJ whole genome shotgun (WGS) entry which is preliminary data.</text>
</comment>
<evidence type="ECO:0008006" key="3">
    <source>
        <dbReference type="Google" id="ProtNLM"/>
    </source>
</evidence>
<dbReference type="InterPro" id="IPR013783">
    <property type="entry name" value="Ig-like_fold"/>
</dbReference>